<keyword evidence="2" id="KW-0560">Oxidoreductase</keyword>
<protein>
    <submittedName>
        <fullName evidence="4">FAD-dependent monooxygenase</fullName>
    </submittedName>
</protein>
<proteinExistence type="predicted"/>
<keyword evidence="5" id="KW-1185">Reference proteome</keyword>
<dbReference type="EMBL" id="JBHTAS010000001">
    <property type="protein sequence ID" value="MFC7139649.1"/>
    <property type="molecule type" value="Genomic_DNA"/>
</dbReference>
<feature type="domain" description="FAD-binding" evidence="3">
    <location>
        <begin position="23"/>
        <end position="56"/>
    </location>
</feature>
<sequence length="334" mass="36952">MSDAGDANAEWSDESGGDTGPDRCDVVVVGCGPAGAAAGVFLARYGLDAVVFDRGSASLDRCAFLGNYPGFPAGIDVETFQELLRDHAREAGCTYVADLVESVRRGDDADTDGTAVADSTDASTGDDARFVVETQDGRRVVADRVVAATRYDGEYLRPLGGDEMFETHEHGGEEHEHFDRDYPDEDGRTEIEGLYVASPSGQRDVQAVVAAGRGAHVARTLLEDRRTDRGYPRELARHYDWVRPDSEFEGEWGDRERWEAWFDERVPDDHDASEERLAELREEYVDRAFDTHRSPEEVADLTERAHRRLLAHLDDDLVLERAAEIEAERAGSDG</sequence>
<dbReference type="InterPro" id="IPR002938">
    <property type="entry name" value="FAD-bd"/>
</dbReference>
<dbReference type="Proteomes" id="UP001596432">
    <property type="component" value="Unassembled WGS sequence"/>
</dbReference>
<dbReference type="PANTHER" id="PTHR48105">
    <property type="entry name" value="THIOREDOXIN REDUCTASE 1-RELATED-RELATED"/>
    <property type="match status" value="1"/>
</dbReference>
<evidence type="ECO:0000259" key="3">
    <source>
        <dbReference type="Pfam" id="PF01494"/>
    </source>
</evidence>
<reference evidence="4 5" key="1">
    <citation type="journal article" date="2019" name="Int. J. Syst. Evol. Microbiol.">
        <title>The Global Catalogue of Microorganisms (GCM) 10K type strain sequencing project: providing services to taxonomists for standard genome sequencing and annotation.</title>
        <authorList>
            <consortium name="The Broad Institute Genomics Platform"/>
            <consortium name="The Broad Institute Genome Sequencing Center for Infectious Disease"/>
            <person name="Wu L."/>
            <person name="Ma J."/>
        </authorList>
    </citation>
    <scope>NUCLEOTIDE SEQUENCE [LARGE SCALE GENOMIC DNA]</scope>
    <source>
        <strain evidence="4 5">XZYJT29</strain>
    </source>
</reference>
<dbReference type="InterPro" id="IPR050097">
    <property type="entry name" value="Ferredoxin-NADP_redctase_2"/>
</dbReference>
<name>A0ABD5XX06_9EURY</name>
<dbReference type="Gene3D" id="3.50.50.60">
    <property type="entry name" value="FAD/NAD(P)-binding domain"/>
    <property type="match status" value="1"/>
</dbReference>
<gene>
    <name evidence="4" type="ORF">ACFQMA_07325</name>
</gene>
<dbReference type="Pfam" id="PF01494">
    <property type="entry name" value="FAD_binding_3"/>
    <property type="match status" value="1"/>
</dbReference>
<dbReference type="RefSeq" id="WP_274325232.1">
    <property type="nucleotide sequence ID" value="NZ_CP118158.1"/>
</dbReference>
<keyword evidence="1" id="KW-0285">Flavoprotein</keyword>
<dbReference type="InterPro" id="IPR036188">
    <property type="entry name" value="FAD/NAD-bd_sf"/>
</dbReference>
<evidence type="ECO:0000313" key="4">
    <source>
        <dbReference type="EMBL" id="MFC7139649.1"/>
    </source>
</evidence>
<dbReference type="GO" id="GO:0004497">
    <property type="term" value="F:monooxygenase activity"/>
    <property type="evidence" value="ECO:0007669"/>
    <property type="project" value="UniProtKB-KW"/>
</dbReference>
<organism evidence="4 5">
    <name type="scientific">Halosimplex aquaticum</name>
    <dbReference type="NCBI Taxonomy" id="3026162"/>
    <lineage>
        <taxon>Archaea</taxon>
        <taxon>Methanobacteriati</taxon>
        <taxon>Methanobacteriota</taxon>
        <taxon>Stenosarchaea group</taxon>
        <taxon>Halobacteria</taxon>
        <taxon>Halobacteriales</taxon>
        <taxon>Haloarculaceae</taxon>
        <taxon>Halosimplex</taxon>
    </lineage>
</organism>
<evidence type="ECO:0000313" key="5">
    <source>
        <dbReference type="Proteomes" id="UP001596432"/>
    </source>
</evidence>
<accession>A0ABD5XX06</accession>
<dbReference type="PRINTS" id="PR00469">
    <property type="entry name" value="PNDRDTASEII"/>
</dbReference>
<dbReference type="SUPFAM" id="SSF51905">
    <property type="entry name" value="FAD/NAD(P)-binding domain"/>
    <property type="match status" value="1"/>
</dbReference>
<keyword evidence="4" id="KW-0503">Monooxygenase</keyword>
<dbReference type="AlphaFoldDB" id="A0ABD5XX06"/>
<evidence type="ECO:0000256" key="2">
    <source>
        <dbReference type="ARBA" id="ARBA00023002"/>
    </source>
</evidence>
<dbReference type="GeneID" id="78819907"/>
<comment type="caution">
    <text evidence="4">The sequence shown here is derived from an EMBL/GenBank/DDBJ whole genome shotgun (WGS) entry which is preliminary data.</text>
</comment>
<evidence type="ECO:0000256" key="1">
    <source>
        <dbReference type="ARBA" id="ARBA00022630"/>
    </source>
</evidence>